<protein>
    <submittedName>
        <fullName evidence="2">Uncharacterized protein</fullName>
    </submittedName>
</protein>
<dbReference type="Proteomes" id="UP000073492">
    <property type="component" value="Unassembled WGS sequence"/>
</dbReference>
<keyword evidence="1" id="KW-0378">Hydrolase</keyword>
<accession>A0A139ICG3</accession>
<dbReference type="EMBL" id="LFZO01000157">
    <property type="protein sequence ID" value="KXT12285.1"/>
    <property type="molecule type" value="Genomic_DNA"/>
</dbReference>
<evidence type="ECO:0000256" key="1">
    <source>
        <dbReference type="ARBA" id="ARBA00022801"/>
    </source>
</evidence>
<keyword evidence="3" id="KW-1185">Reference proteome</keyword>
<name>A0A139ICG3_9PEZI</name>
<reference evidence="2 3" key="1">
    <citation type="submission" date="2015-07" db="EMBL/GenBank/DDBJ databases">
        <title>Comparative genomics of the Sigatoka disease complex on banana suggests a link between parallel evolutionary changes in Pseudocercospora fijiensis and Pseudocercospora eumusae and increased virulence on the banana host.</title>
        <authorList>
            <person name="Chang T.-C."/>
            <person name="Salvucci A."/>
            <person name="Crous P.W."/>
            <person name="Stergiopoulos I."/>
        </authorList>
    </citation>
    <scope>NUCLEOTIDE SEQUENCE [LARGE SCALE GENOMIC DNA]</scope>
    <source>
        <strain evidence="2 3">CBS 116634</strain>
    </source>
</reference>
<comment type="caution">
    <text evidence="2">The sequence shown here is derived from an EMBL/GenBank/DDBJ whole genome shotgun (WGS) entry which is preliminary data.</text>
</comment>
<dbReference type="InterPro" id="IPR007312">
    <property type="entry name" value="Phosphoesterase"/>
</dbReference>
<sequence length="75" mass="8120">MHSGSKWTYGSNNAKYVVPPTNYYKDASASTLPHLTVIGPSCCDFGTTSMHPQGLVSDGEQLIKDVYEALRASPQ</sequence>
<proteinExistence type="predicted"/>
<organism evidence="2 3">
    <name type="scientific">Pseudocercospora musae</name>
    <dbReference type="NCBI Taxonomy" id="113226"/>
    <lineage>
        <taxon>Eukaryota</taxon>
        <taxon>Fungi</taxon>
        <taxon>Dikarya</taxon>
        <taxon>Ascomycota</taxon>
        <taxon>Pezizomycotina</taxon>
        <taxon>Dothideomycetes</taxon>
        <taxon>Dothideomycetidae</taxon>
        <taxon>Mycosphaerellales</taxon>
        <taxon>Mycosphaerellaceae</taxon>
        <taxon>Pseudocercospora</taxon>
    </lineage>
</organism>
<dbReference type="Pfam" id="PF04185">
    <property type="entry name" value="Phosphoesterase"/>
    <property type="match status" value="1"/>
</dbReference>
<gene>
    <name evidence="2" type="ORF">AC579_5671</name>
</gene>
<dbReference type="OrthoDB" id="5135119at2759"/>
<dbReference type="STRING" id="113226.A0A139ICG3"/>
<evidence type="ECO:0000313" key="3">
    <source>
        <dbReference type="Proteomes" id="UP000073492"/>
    </source>
</evidence>
<evidence type="ECO:0000313" key="2">
    <source>
        <dbReference type="EMBL" id="KXT12285.1"/>
    </source>
</evidence>
<dbReference type="AlphaFoldDB" id="A0A139ICG3"/>
<dbReference type="GO" id="GO:0016788">
    <property type="term" value="F:hydrolase activity, acting on ester bonds"/>
    <property type="evidence" value="ECO:0007669"/>
    <property type="project" value="InterPro"/>
</dbReference>